<dbReference type="Gene3D" id="3.40.50.2000">
    <property type="entry name" value="Glycogen Phosphorylase B"/>
    <property type="match status" value="2"/>
</dbReference>
<dbReference type="GO" id="GO:0016758">
    <property type="term" value="F:hexosyltransferase activity"/>
    <property type="evidence" value="ECO:0007669"/>
    <property type="project" value="TreeGrafter"/>
</dbReference>
<proteinExistence type="predicted"/>
<dbReference type="InterPro" id="IPR028098">
    <property type="entry name" value="Glyco_trans_4-like_N"/>
</dbReference>
<dbReference type="AlphaFoldDB" id="A0A516GGA5"/>
<dbReference type="PANTHER" id="PTHR45947">
    <property type="entry name" value="SULFOQUINOVOSYL TRANSFERASE SQD2"/>
    <property type="match status" value="1"/>
</dbReference>
<protein>
    <recommendedName>
        <fullName evidence="1">D-inositol 3-phosphate glycosyltransferase</fullName>
    </recommendedName>
</protein>
<feature type="domain" description="Glycosyltransferase subfamily 4-like N-terminal" evidence="5">
    <location>
        <begin position="8"/>
        <end position="159"/>
    </location>
</feature>
<evidence type="ECO:0000313" key="7">
    <source>
        <dbReference type="Proteomes" id="UP000315395"/>
    </source>
</evidence>
<dbReference type="GO" id="GO:1901137">
    <property type="term" value="P:carbohydrate derivative biosynthetic process"/>
    <property type="evidence" value="ECO:0007669"/>
    <property type="project" value="UniProtKB-ARBA"/>
</dbReference>
<evidence type="ECO:0000313" key="6">
    <source>
        <dbReference type="EMBL" id="QDO90380.1"/>
    </source>
</evidence>
<reference evidence="6 7" key="1">
    <citation type="submission" date="2019-07" db="EMBL/GenBank/DDBJ databases">
        <title>complete genome sequencing of Ornithinimicrobium sp. H23M54.</title>
        <authorList>
            <person name="Bae J.-W."/>
            <person name="Lee S.-Y."/>
        </authorList>
    </citation>
    <scope>NUCLEOTIDE SEQUENCE [LARGE SCALE GENOMIC DNA]</scope>
    <source>
        <strain evidence="6 7">H23M54</strain>
    </source>
</reference>
<keyword evidence="3 6" id="KW-0808">Transferase</keyword>
<evidence type="ECO:0000256" key="2">
    <source>
        <dbReference type="ARBA" id="ARBA00022676"/>
    </source>
</evidence>
<dbReference type="OrthoDB" id="3268555at2"/>
<keyword evidence="7" id="KW-1185">Reference proteome</keyword>
<accession>A0A516GGA5</accession>
<evidence type="ECO:0000259" key="4">
    <source>
        <dbReference type="Pfam" id="PF00534"/>
    </source>
</evidence>
<dbReference type="PANTHER" id="PTHR45947:SF3">
    <property type="entry name" value="SULFOQUINOVOSYL TRANSFERASE SQD2"/>
    <property type="match status" value="1"/>
</dbReference>
<dbReference type="Proteomes" id="UP000315395">
    <property type="component" value="Chromosome"/>
</dbReference>
<dbReference type="Pfam" id="PF00534">
    <property type="entry name" value="Glycos_transf_1"/>
    <property type="match status" value="1"/>
</dbReference>
<dbReference type="InterPro" id="IPR001296">
    <property type="entry name" value="Glyco_trans_1"/>
</dbReference>
<organism evidence="6 7">
    <name type="scientific">Ornithinimicrobium ciconiae</name>
    <dbReference type="NCBI Taxonomy" id="2594265"/>
    <lineage>
        <taxon>Bacteria</taxon>
        <taxon>Bacillati</taxon>
        <taxon>Actinomycetota</taxon>
        <taxon>Actinomycetes</taxon>
        <taxon>Micrococcales</taxon>
        <taxon>Ornithinimicrobiaceae</taxon>
        <taxon>Ornithinimicrobium</taxon>
    </lineage>
</organism>
<dbReference type="SUPFAM" id="SSF53756">
    <property type="entry name" value="UDP-Glycosyltransferase/glycogen phosphorylase"/>
    <property type="match status" value="1"/>
</dbReference>
<sequence>MVTGVVAGGVGRHVEQLTRSLVDLGHTVLVASPPVVAARFALADAGAELVPIEIGSRPLPQRDRRAVAALRTAMQGVDVVHAHGVRAGALCVLARTGNHPPLVVTTHNAPPEGRLAAVVHRNLERVVCRGANLVLGVSQDLLQSARERGAAEVGAAVVPAARAEATVDRQAVRAELGLADGTQLVVGVGRLAPQKGFDRLLDALEVAGTSSADALVAIAGEGPQAEALQRRIDRADLPVRLLGHRTDVPDLLAAADIAVSSARWEGQPVWLQEALSVGAPIVATDVGGTEEVLDGAGLLVPGDDAEALGAALTALLSDDILRADLSVRALARAADLPTAEDAARAALEAYRRASSAAATRDVD</sequence>
<evidence type="ECO:0000259" key="5">
    <source>
        <dbReference type="Pfam" id="PF13579"/>
    </source>
</evidence>
<evidence type="ECO:0000256" key="3">
    <source>
        <dbReference type="ARBA" id="ARBA00022679"/>
    </source>
</evidence>
<name>A0A516GGA5_9MICO</name>
<gene>
    <name evidence="6" type="ORF">FNH13_11850</name>
</gene>
<evidence type="ECO:0000256" key="1">
    <source>
        <dbReference type="ARBA" id="ARBA00021292"/>
    </source>
</evidence>
<dbReference type="InterPro" id="IPR050194">
    <property type="entry name" value="Glycosyltransferase_grp1"/>
</dbReference>
<feature type="domain" description="Glycosyl transferase family 1" evidence="4">
    <location>
        <begin position="169"/>
        <end position="328"/>
    </location>
</feature>
<keyword evidence="2" id="KW-0328">Glycosyltransferase</keyword>
<dbReference type="KEGG" id="orz:FNH13_11850"/>
<dbReference type="Pfam" id="PF13579">
    <property type="entry name" value="Glyco_trans_4_4"/>
    <property type="match status" value="1"/>
</dbReference>
<dbReference type="EMBL" id="CP041616">
    <property type="protein sequence ID" value="QDO90380.1"/>
    <property type="molecule type" value="Genomic_DNA"/>
</dbReference>